<dbReference type="InterPro" id="IPR030895">
    <property type="entry name" value="T5SS_PEPC_rpt"/>
</dbReference>
<dbReference type="NCBIfam" id="TIGR01414">
    <property type="entry name" value="autotrans_barl"/>
    <property type="match status" value="1"/>
</dbReference>
<dbReference type="Proteomes" id="UP000644167">
    <property type="component" value="Chromosome"/>
</dbReference>
<dbReference type="Pfam" id="PF13018">
    <property type="entry name" value="ESPR"/>
    <property type="match status" value="1"/>
</dbReference>
<evidence type="ECO:0000313" key="5">
    <source>
        <dbReference type="Proteomes" id="UP000644167"/>
    </source>
</evidence>
<sequence>MNRSFRLVWNAALGLWAVASEAAKGKHKTQSSSKIPKLKSGVLGSVLIAGIGLMPLSNALAAVDWKGGEGSWAEGSNWDSSSVPTDSDIALVNSGTATVDGGTKAVSRNLYIGSQGNSEGTVTVTGGEASLKLTGFLNVGISGKGILDISNGARVTVTSSQNTSIGLNEDSEGTVNITGTDTALEVNSSMYIGSRGKGTLSISEGAKVTSGDVLYIGKTNGSLGTVTVSGSGSLIKSTRNIFVGDGGTATLTISNGAKVTSDSGLSIASLDSSEGTLNIGAAEGEAAAAAGILTVGEDSVVRFGREAISDEMMGMDMPAQFGTGLLVFNHTDTNYVFASDIAGGRSDKSNINIVNGTTRFTGDLTGYEGNTNVKGGTLSIADGETLTLGGNYNQTSGTLKIGASSLNSFGKLKVTGTATFAAGSKINVDVTETNSLAAGSMTKVVEAGTLTSDGFVVTDNSALFDFTAVVEGDNVNLTVVQGTTDNSDTDNSDTDNSDTDNSGNGGSDNDDSATSNDKATVVKYVQQQNFTTGLGAATVLDKFVQGGTTGTGMDTVVTALGKISTGKEVSNAVAQTLPLLSGSSSKVSAGVMQANGNVVAARQSSTASVSSGGRSVETGTSSGDGFISDKNAWVKPVGSWAKQDSRGGVSGYDAETYGIIGGMDGDINDNTSVGFALSYMNTKADGRVTSTTNHADIDAYQAMFYGQRSLGESFHNVDVTWQAGLGVNQTDGTRNINFMSTTAKSDYTSYTGNLSAGLGRTFVVNGDTKLTPSVRADYSYIKDESYKETGADALNLNVRSNTSEAFLVSLHGDLNQRINDSLSLAVSAGVGYDVMNDASSTTASYAGGGASFITEGLDLSPWVVSAGIGVNYALDDATEITVRYDLEGRSDFLSQTATAKFTWMF</sequence>
<evidence type="ECO:0000256" key="1">
    <source>
        <dbReference type="ARBA" id="ARBA00023026"/>
    </source>
</evidence>
<organism evidence="4 5">
    <name type="scientific">Marinomonas foliarum</name>
    <dbReference type="NCBI Taxonomy" id="491950"/>
    <lineage>
        <taxon>Bacteria</taxon>
        <taxon>Pseudomonadati</taxon>
        <taxon>Pseudomonadota</taxon>
        <taxon>Gammaproteobacteria</taxon>
        <taxon>Oceanospirillales</taxon>
        <taxon>Oceanospirillaceae</taxon>
        <taxon>Marinomonas</taxon>
    </lineage>
</organism>
<feature type="region of interest" description="Disordered" evidence="2">
    <location>
        <begin position="480"/>
        <end position="515"/>
    </location>
</feature>
<dbReference type="EMBL" id="CP070273">
    <property type="protein sequence ID" value="QRV22602.1"/>
    <property type="molecule type" value="Genomic_DNA"/>
</dbReference>
<dbReference type="SUPFAM" id="SSF51126">
    <property type="entry name" value="Pectin lyase-like"/>
    <property type="match status" value="1"/>
</dbReference>
<dbReference type="InterPro" id="IPR024973">
    <property type="entry name" value="ESPR"/>
</dbReference>
<evidence type="ECO:0000256" key="2">
    <source>
        <dbReference type="SAM" id="MobiDB-lite"/>
    </source>
</evidence>
<gene>
    <name evidence="4" type="ORF">JSY38_10975</name>
</gene>
<feature type="domain" description="Autotransporter" evidence="3">
    <location>
        <begin position="625"/>
        <end position="905"/>
    </location>
</feature>
<dbReference type="SUPFAM" id="SSF103515">
    <property type="entry name" value="Autotransporter"/>
    <property type="match status" value="1"/>
</dbReference>
<reference evidence="4 5" key="1">
    <citation type="submission" date="2021-02" db="EMBL/GenBank/DDBJ databases">
        <title>The genome of Marinomonas foliarum JZW.</title>
        <authorList>
            <person name="Sun M."/>
        </authorList>
    </citation>
    <scope>NUCLEOTIDE SEQUENCE [LARGE SCALE GENOMIC DNA]</scope>
    <source>
        <strain evidence="4 5">JZW</strain>
    </source>
</reference>
<dbReference type="SMART" id="SM00869">
    <property type="entry name" value="Autotransporter"/>
    <property type="match status" value="1"/>
</dbReference>
<evidence type="ECO:0000259" key="3">
    <source>
        <dbReference type="PROSITE" id="PS51208"/>
    </source>
</evidence>
<name>A0ABX7IJU2_9GAMM</name>
<dbReference type="PROSITE" id="PS51208">
    <property type="entry name" value="AUTOTRANSPORTER"/>
    <property type="match status" value="1"/>
</dbReference>
<keyword evidence="5" id="KW-1185">Reference proteome</keyword>
<protein>
    <submittedName>
        <fullName evidence="4">Autotransporter domain-containing protein</fullName>
    </submittedName>
</protein>
<evidence type="ECO:0000313" key="4">
    <source>
        <dbReference type="EMBL" id="QRV22602.1"/>
    </source>
</evidence>
<dbReference type="Gene3D" id="2.40.128.130">
    <property type="entry name" value="Autotransporter beta-domain"/>
    <property type="match status" value="1"/>
</dbReference>
<accession>A0ABX7IJU2</accession>
<dbReference type="InterPro" id="IPR005546">
    <property type="entry name" value="Autotransporte_beta"/>
</dbReference>
<dbReference type="Pfam" id="PF03797">
    <property type="entry name" value="Autotransporter"/>
    <property type="match status" value="1"/>
</dbReference>
<keyword evidence="1" id="KW-0843">Virulence</keyword>
<dbReference type="InterPro" id="IPR011050">
    <property type="entry name" value="Pectin_lyase_fold/virulence"/>
</dbReference>
<feature type="compositionally biased region" description="Acidic residues" evidence="2">
    <location>
        <begin position="487"/>
        <end position="498"/>
    </location>
</feature>
<dbReference type="InterPro" id="IPR036709">
    <property type="entry name" value="Autotransporte_beta_dom_sf"/>
</dbReference>
<dbReference type="RefSeq" id="WP_205113262.1">
    <property type="nucleotide sequence ID" value="NZ_CP070273.1"/>
</dbReference>
<dbReference type="InterPro" id="IPR006315">
    <property type="entry name" value="OM_autotransptr_brl_dom"/>
</dbReference>
<proteinExistence type="predicted"/>
<dbReference type="NCBIfam" id="TIGR04393">
    <property type="entry name" value="rpt_T5SS_PEPC"/>
    <property type="match status" value="3"/>
</dbReference>